<name>A0A0F9WC80_9ZZZZ</name>
<organism evidence="1">
    <name type="scientific">marine sediment metagenome</name>
    <dbReference type="NCBI Taxonomy" id="412755"/>
    <lineage>
        <taxon>unclassified sequences</taxon>
        <taxon>metagenomes</taxon>
        <taxon>ecological metagenomes</taxon>
    </lineage>
</organism>
<dbReference type="EMBL" id="LAZR01000185">
    <property type="protein sequence ID" value="KKN83426.1"/>
    <property type="molecule type" value="Genomic_DNA"/>
</dbReference>
<proteinExistence type="predicted"/>
<dbReference type="AlphaFoldDB" id="A0A0F9WC80"/>
<gene>
    <name evidence="1" type="ORF">LCGC14_0299610</name>
</gene>
<protein>
    <submittedName>
        <fullName evidence="1">Uncharacterized protein</fullName>
    </submittedName>
</protein>
<evidence type="ECO:0000313" key="1">
    <source>
        <dbReference type="EMBL" id="KKN83426.1"/>
    </source>
</evidence>
<comment type="caution">
    <text evidence="1">The sequence shown here is derived from an EMBL/GenBank/DDBJ whole genome shotgun (WGS) entry which is preliminary data.</text>
</comment>
<sequence>MIIIVVAVVFLLRKRIEWAFYDLQEYYNLSNSLVWDENRKLKWSDFKYDATKKYADNIYARVGISQRYHIADKIEFHSNTLFLPEKSFVTDTTDRTSLRIAQARFDLCEIYRLKLEEKVTKLRKNPSEITTDTLKRYNELYYDKFEKEWSNFMNLEYKEVDKGLGDLEARIKTELKN</sequence>
<reference evidence="1" key="1">
    <citation type="journal article" date="2015" name="Nature">
        <title>Complex archaea that bridge the gap between prokaryotes and eukaryotes.</title>
        <authorList>
            <person name="Spang A."/>
            <person name="Saw J.H."/>
            <person name="Jorgensen S.L."/>
            <person name="Zaremba-Niedzwiedzka K."/>
            <person name="Martijn J."/>
            <person name="Lind A.E."/>
            <person name="van Eijk R."/>
            <person name="Schleper C."/>
            <person name="Guy L."/>
            <person name="Ettema T.J."/>
        </authorList>
    </citation>
    <scope>NUCLEOTIDE SEQUENCE</scope>
</reference>
<accession>A0A0F9WC80</accession>